<evidence type="ECO:0000256" key="2">
    <source>
        <dbReference type="ARBA" id="ARBA00011233"/>
    </source>
</evidence>
<evidence type="ECO:0000313" key="9">
    <source>
        <dbReference type="Proteomes" id="UP000325385"/>
    </source>
</evidence>
<dbReference type="InterPro" id="IPR029499">
    <property type="entry name" value="PduO-typ"/>
</dbReference>
<dbReference type="GO" id="GO:0008817">
    <property type="term" value="F:corrinoid adenosyltransferase activity"/>
    <property type="evidence" value="ECO:0007669"/>
    <property type="project" value="UniProtKB-UniRule"/>
</dbReference>
<organism evidence="8 9">
    <name type="scientific">Qipengyuania flava</name>
    <dbReference type="NCBI Taxonomy" id="192812"/>
    <lineage>
        <taxon>Bacteria</taxon>
        <taxon>Pseudomonadati</taxon>
        <taxon>Pseudomonadota</taxon>
        <taxon>Alphaproteobacteria</taxon>
        <taxon>Sphingomonadales</taxon>
        <taxon>Erythrobacteraceae</taxon>
        <taxon>Qipengyuania</taxon>
    </lineage>
</organism>
<dbReference type="GeneID" id="69695904"/>
<dbReference type="Pfam" id="PF01923">
    <property type="entry name" value="Cob_adeno_trans"/>
    <property type="match status" value="1"/>
</dbReference>
<evidence type="ECO:0000256" key="3">
    <source>
        <dbReference type="ARBA" id="ARBA00022679"/>
    </source>
</evidence>
<sequence>MVKLNKIYTRTGDAGTTGLVDGSRLPKHDVRMEAIGAVDEANSALGLAAAILGDSEHAQQLFRIQNDLFDLGADLATPATEDDDFAPSEMVLRMVAAQTEWLEQAIDAANANLEPLTSFVLPGGSEASARLHVARAATRRAERAMTAMAEQLRTNPQALAYINRLSDYLFVLARTANDGGRSDIKWVPGANR</sequence>
<dbReference type="SUPFAM" id="SSF89028">
    <property type="entry name" value="Cobalamin adenosyltransferase-like"/>
    <property type="match status" value="1"/>
</dbReference>
<gene>
    <name evidence="8" type="ORF">D0Y83_01240</name>
</gene>
<comment type="similarity">
    <text evidence="1 6">Belongs to the Cob(I)alamin adenosyltransferase family.</text>
</comment>
<evidence type="ECO:0000313" key="8">
    <source>
        <dbReference type="EMBL" id="QFI62053.1"/>
    </source>
</evidence>
<comment type="pathway">
    <text evidence="6">Cofactor biosynthesis; adenosylcobalamin biosynthesis; adenosylcobalamin from cob(II)yrinate a,c-diamide: step 2/7.</text>
</comment>
<dbReference type="GO" id="GO:0005524">
    <property type="term" value="F:ATP binding"/>
    <property type="evidence" value="ECO:0007669"/>
    <property type="project" value="UniProtKB-UniRule"/>
</dbReference>
<name>A0A5P6NA58_9SPHN</name>
<comment type="catalytic activity">
    <reaction evidence="6">
        <text>2 cob(II)yrinate a,c diamide + reduced [electron-transfer flavoprotein] + 2 ATP = 2 adenosylcob(III)yrinate a,c-diamide + 2 triphosphate + oxidized [electron-transfer flavoprotein] + 3 H(+)</text>
        <dbReference type="Rhea" id="RHEA:11528"/>
        <dbReference type="Rhea" id="RHEA-COMP:10685"/>
        <dbReference type="Rhea" id="RHEA-COMP:10686"/>
        <dbReference type="ChEBI" id="CHEBI:15378"/>
        <dbReference type="ChEBI" id="CHEBI:18036"/>
        <dbReference type="ChEBI" id="CHEBI:30616"/>
        <dbReference type="ChEBI" id="CHEBI:57692"/>
        <dbReference type="ChEBI" id="CHEBI:58307"/>
        <dbReference type="ChEBI" id="CHEBI:58503"/>
        <dbReference type="ChEBI" id="CHEBI:58537"/>
        <dbReference type="EC" id="2.5.1.17"/>
    </reaction>
</comment>
<evidence type="ECO:0000256" key="5">
    <source>
        <dbReference type="ARBA" id="ARBA00022840"/>
    </source>
</evidence>
<dbReference type="EC" id="2.5.1.17" evidence="6"/>
<evidence type="ECO:0000259" key="7">
    <source>
        <dbReference type="Pfam" id="PF01923"/>
    </source>
</evidence>
<evidence type="ECO:0000256" key="1">
    <source>
        <dbReference type="ARBA" id="ARBA00007487"/>
    </source>
</evidence>
<accession>A0A5P6NA58</accession>
<keyword evidence="4 6" id="KW-0547">Nucleotide-binding</keyword>
<comment type="subunit">
    <text evidence="2">Homotrimer.</text>
</comment>
<reference evidence="9" key="1">
    <citation type="submission" date="2018-09" db="EMBL/GenBank/DDBJ databases">
        <title>Nocardia yunnanensis sp. nov., an actinomycete isolated from a soil sample.</title>
        <authorList>
            <person name="Zhang J."/>
        </authorList>
    </citation>
    <scope>NUCLEOTIDE SEQUENCE [LARGE SCALE GENOMIC DNA]</scope>
    <source>
        <strain evidence="9">21-3</strain>
    </source>
</reference>
<dbReference type="Gene3D" id="1.20.1200.10">
    <property type="entry name" value="Cobalamin adenosyltransferase-like"/>
    <property type="match status" value="1"/>
</dbReference>
<dbReference type="GO" id="GO:0009236">
    <property type="term" value="P:cobalamin biosynthetic process"/>
    <property type="evidence" value="ECO:0007669"/>
    <property type="project" value="UniProtKB-UniRule"/>
</dbReference>
<evidence type="ECO:0000256" key="6">
    <source>
        <dbReference type="RuleBase" id="RU366026"/>
    </source>
</evidence>
<dbReference type="NCBIfam" id="TIGR00636">
    <property type="entry name" value="PduO_Nterm"/>
    <property type="match status" value="1"/>
</dbReference>
<protein>
    <recommendedName>
        <fullName evidence="6">Corrinoid adenosyltransferase</fullName>
        <ecNumber evidence="6">2.5.1.17</ecNumber>
    </recommendedName>
    <alternativeName>
        <fullName evidence="6">Cob(II)alamin adenosyltransferase</fullName>
    </alternativeName>
    <alternativeName>
        <fullName evidence="6">Cob(II)yrinic acid a,c-diamide adenosyltransferase</fullName>
    </alternativeName>
    <alternativeName>
        <fullName evidence="6">Cobinamide/cobalamin adenosyltransferase</fullName>
    </alternativeName>
</protein>
<dbReference type="Proteomes" id="UP000325385">
    <property type="component" value="Chromosome"/>
</dbReference>
<dbReference type="FunFam" id="1.20.1200.10:FF:000001">
    <property type="entry name" value="Cob(I)yrinic acid a,c-diamide adenosyltransferase"/>
    <property type="match status" value="1"/>
</dbReference>
<dbReference type="AlphaFoldDB" id="A0A5P6NA58"/>
<proteinExistence type="inferred from homology"/>
<dbReference type="EMBL" id="CP032228">
    <property type="protein sequence ID" value="QFI62053.1"/>
    <property type="molecule type" value="Genomic_DNA"/>
</dbReference>
<dbReference type="InterPro" id="IPR016030">
    <property type="entry name" value="CblAdoTrfase-like"/>
</dbReference>
<dbReference type="PANTHER" id="PTHR12213:SF0">
    <property type="entry name" value="CORRINOID ADENOSYLTRANSFERASE MMAB"/>
    <property type="match status" value="1"/>
</dbReference>
<keyword evidence="6" id="KW-0169">Cobalamin biosynthesis</keyword>
<dbReference type="UniPathway" id="UPA00148">
    <property type="reaction ID" value="UER00233"/>
</dbReference>
<keyword evidence="5 6" id="KW-0067">ATP-binding</keyword>
<keyword evidence="3 6" id="KW-0808">Transferase</keyword>
<dbReference type="InterPro" id="IPR036451">
    <property type="entry name" value="CblAdoTrfase-like_sf"/>
</dbReference>
<evidence type="ECO:0000256" key="4">
    <source>
        <dbReference type="ARBA" id="ARBA00022741"/>
    </source>
</evidence>
<dbReference type="RefSeq" id="WP_151884776.1">
    <property type="nucleotide sequence ID" value="NZ_CP032228.1"/>
</dbReference>
<comment type="catalytic activity">
    <reaction evidence="6">
        <text>2 cob(II)alamin + reduced [electron-transfer flavoprotein] + 2 ATP = 2 adenosylcob(III)alamin + 2 triphosphate + oxidized [electron-transfer flavoprotein] + 3 H(+)</text>
        <dbReference type="Rhea" id="RHEA:28671"/>
        <dbReference type="Rhea" id="RHEA-COMP:10685"/>
        <dbReference type="Rhea" id="RHEA-COMP:10686"/>
        <dbReference type="ChEBI" id="CHEBI:15378"/>
        <dbReference type="ChEBI" id="CHEBI:16304"/>
        <dbReference type="ChEBI" id="CHEBI:18036"/>
        <dbReference type="ChEBI" id="CHEBI:18408"/>
        <dbReference type="ChEBI" id="CHEBI:30616"/>
        <dbReference type="ChEBI" id="CHEBI:57692"/>
        <dbReference type="ChEBI" id="CHEBI:58307"/>
        <dbReference type="EC" id="2.5.1.17"/>
    </reaction>
</comment>
<dbReference type="PANTHER" id="PTHR12213">
    <property type="entry name" value="CORRINOID ADENOSYLTRANSFERASE"/>
    <property type="match status" value="1"/>
</dbReference>
<feature type="domain" description="Cobalamin adenosyltransferase-like" evidence="7">
    <location>
        <begin position="7"/>
        <end position="176"/>
    </location>
</feature>